<sequence length="31" mass="3597">MNHSFTGIYQKVDDKSFGLAPDGLRYTMLQY</sequence>
<keyword evidence="2" id="KW-1185">Reference proteome</keyword>
<dbReference type="AlphaFoldDB" id="A0A2V3WJ90"/>
<accession>A0A2V3WJ90</accession>
<dbReference type="Proteomes" id="UP000247978">
    <property type="component" value="Unassembled WGS sequence"/>
</dbReference>
<evidence type="ECO:0000313" key="1">
    <source>
        <dbReference type="EMBL" id="PXW88839.1"/>
    </source>
</evidence>
<comment type="caution">
    <text evidence="1">The sequence shown here is derived from an EMBL/GenBank/DDBJ whole genome shotgun (WGS) entry which is preliminary data.</text>
</comment>
<dbReference type="EMBL" id="QJJQ01000003">
    <property type="protein sequence ID" value="PXW88839.1"/>
    <property type="molecule type" value="Genomic_DNA"/>
</dbReference>
<gene>
    <name evidence="1" type="ORF">DFR56_103345</name>
</gene>
<organism evidence="1 2">
    <name type="scientific">Pseudogracilibacillus auburnensis</name>
    <dbReference type="NCBI Taxonomy" id="1494959"/>
    <lineage>
        <taxon>Bacteria</taxon>
        <taxon>Bacillati</taxon>
        <taxon>Bacillota</taxon>
        <taxon>Bacilli</taxon>
        <taxon>Bacillales</taxon>
        <taxon>Bacillaceae</taxon>
        <taxon>Pseudogracilibacillus</taxon>
    </lineage>
</organism>
<proteinExistence type="predicted"/>
<protein>
    <submittedName>
        <fullName evidence="1">Uncharacterized protein</fullName>
    </submittedName>
</protein>
<evidence type="ECO:0000313" key="2">
    <source>
        <dbReference type="Proteomes" id="UP000247978"/>
    </source>
</evidence>
<name>A0A2V3WJ90_9BACI</name>
<reference evidence="1 2" key="1">
    <citation type="submission" date="2018-05" db="EMBL/GenBank/DDBJ databases">
        <title>Genomic Encyclopedia of Type Strains, Phase IV (KMG-IV): sequencing the most valuable type-strain genomes for metagenomic binning, comparative biology and taxonomic classification.</title>
        <authorList>
            <person name="Goeker M."/>
        </authorList>
    </citation>
    <scope>NUCLEOTIDE SEQUENCE [LARGE SCALE GENOMIC DNA]</scope>
    <source>
        <strain evidence="1 2">DSM 28556</strain>
    </source>
</reference>